<evidence type="ECO:0000313" key="5">
    <source>
        <dbReference type="Proteomes" id="UP000674318"/>
    </source>
</evidence>
<dbReference type="EMBL" id="JAFJZO010000034">
    <property type="protein sequence ID" value="KAG5493935.1"/>
    <property type="molecule type" value="Genomic_DNA"/>
</dbReference>
<dbReference type="OrthoDB" id="5370059at2759"/>
<dbReference type="Pfam" id="PF00415">
    <property type="entry name" value="RCC1"/>
    <property type="match status" value="2"/>
</dbReference>
<feature type="repeat" description="RCC1" evidence="2">
    <location>
        <begin position="377"/>
        <end position="429"/>
    </location>
</feature>
<feature type="repeat" description="RCC1" evidence="2">
    <location>
        <begin position="324"/>
        <end position="376"/>
    </location>
</feature>
<dbReference type="PROSITE" id="PS50012">
    <property type="entry name" value="RCC1_3"/>
    <property type="match status" value="2"/>
</dbReference>
<protein>
    <submittedName>
        <fullName evidence="4">Uncharacterized protein</fullName>
    </submittedName>
</protein>
<dbReference type="GeneID" id="94287890"/>
<dbReference type="KEGG" id="phet:94287890"/>
<dbReference type="FunFam" id="2.130.10.30:FF:000047">
    <property type="entry name" value="Regulator of chromosome condensation (RCC1) repeat"/>
    <property type="match status" value="1"/>
</dbReference>
<feature type="compositionally biased region" description="Polar residues" evidence="3">
    <location>
        <begin position="583"/>
        <end position="594"/>
    </location>
</feature>
<dbReference type="InterPro" id="IPR051625">
    <property type="entry name" value="Signaling_Regulatory_Domain"/>
</dbReference>
<evidence type="ECO:0000256" key="3">
    <source>
        <dbReference type="SAM" id="MobiDB-lite"/>
    </source>
</evidence>
<sequence>MITDADFWQETRRGMSCGECIFSSMISLIHARQRALDARVTTAEREEYRLTRWGKRHRDEVSGRVFTSEEKREMELEAKAKEAELRRIEKPLELNKAFRARGQPKDTPAYGVSSCTIRVLQQVMMFAIPIYALRYNVPAMSMSWTTSCFIDRQTKQLVTFGSGHGVNVPQHLRGRGCLAGEGFFAILTNQDEVWSSGGLKVSGFSADGPTPLGREDSMTGIAGKTLMLAGHGQRLAIVTRAFTVRSLSALPNPTRSIMPTRQVRFLDLGYGEDFYMVGTDSIVYKTTASKRAVSTPRRVMTLCRTPVSRLASGMGFLLIIDQNGHLYTFGRNKKGQLGNGEVQDARRRPILHENLTHHYFVQVSAGDCHSLALTSNGIVYGAGSNESGQLGLGRDLKQSCRFTPIPLGKGVRCIGIAAGPAGSMFYCDSGQVLTCGLNDSMQLGLETTEHIVFQPTPIAVLVDGVESFTMDFGGFRRPERNGISQLKESPGTAAEDGGVSTTSPAIESCRLRNRTTSVQQSTEATLINMSDTVGNNTTNAKNCVSTQQSAWLGGNGGGQENHQPLEDDGRTDLRPSTPKECTKNSLPKQKSSRANGAKSDHHAGRISMVVRKAKVKCGC</sequence>
<dbReference type="Gene3D" id="2.130.10.30">
    <property type="entry name" value="Regulator of chromosome condensation 1/beta-lactamase-inhibitor protein II"/>
    <property type="match status" value="1"/>
</dbReference>
<dbReference type="InterPro" id="IPR009091">
    <property type="entry name" value="RCC1/BLIP-II"/>
</dbReference>
<dbReference type="SUPFAM" id="SSF50985">
    <property type="entry name" value="RCC1/BLIP-II"/>
    <property type="match status" value="1"/>
</dbReference>
<dbReference type="AlphaFoldDB" id="A0A836I007"/>
<reference evidence="4 5" key="1">
    <citation type="submission" date="2021-02" db="EMBL/GenBank/DDBJ databases">
        <title>Porcisia hertigi Genome sequencing and assembly.</title>
        <authorList>
            <person name="Almutairi H."/>
            <person name="Gatherer D."/>
        </authorList>
    </citation>
    <scope>NUCLEOTIDE SEQUENCE [LARGE SCALE GENOMIC DNA]</scope>
    <source>
        <strain evidence="4 5">C119</strain>
    </source>
</reference>
<name>A0A836I007_9TRYP</name>
<comment type="caution">
    <text evidence="4">The sequence shown here is derived from an EMBL/GenBank/DDBJ whole genome shotgun (WGS) entry which is preliminary data.</text>
</comment>
<keyword evidence="5" id="KW-1185">Reference proteome</keyword>
<dbReference type="RefSeq" id="XP_067753970.1">
    <property type="nucleotide sequence ID" value="XM_067897813.1"/>
</dbReference>
<gene>
    <name evidence="4" type="ORF">JKF63_01767</name>
</gene>
<feature type="region of interest" description="Disordered" evidence="3">
    <location>
        <begin position="476"/>
        <end position="607"/>
    </location>
</feature>
<dbReference type="PANTHER" id="PTHR22872">
    <property type="entry name" value="BTK-BINDING PROTEIN-RELATED"/>
    <property type="match status" value="1"/>
</dbReference>
<organism evidence="4 5">
    <name type="scientific">Porcisia hertigi</name>
    <dbReference type="NCBI Taxonomy" id="2761500"/>
    <lineage>
        <taxon>Eukaryota</taxon>
        <taxon>Discoba</taxon>
        <taxon>Euglenozoa</taxon>
        <taxon>Kinetoplastea</taxon>
        <taxon>Metakinetoplastina</taxon>
        <taxon>Trypanosomatida</taxon>
        <taxon>Trypanosomatidae</taxon>
        <taxon>Leishmaniinae</taxon>
        <taxon>Porcisia</taxon>
    </lineage>
</organism>
<dbReference type="Proteomes" id="UP000674318">
    <property type="component" value="Unassembled WGS sequence"/>
</dbReference>
<feature type="compositionally biased region" description="Polar residues" evidence="3">
    <location>
        <begin position="514"/>
        <end position="550"/>
    </location>
</feature>
<dbReference type="InterPro" id="IPR000408">
    <property type="entry name" value="Reg_chr_condens"/>
</dbReference>
<evidence type="ECO:0000256" key="2">
    <source>
        <dbReference type="PROSITE-ProRule" id="PRU00235"/>
    </source>
</evidence>
<accession>A0A836I007</accession>
<evidence type="ECO:0000256" key="1">
    <source>
        <dbReference type="ARBA" id="ARBA00022737"/>
    </source>
</evidence>
<dbReference type="PROSITE" id="PS00626">
    <property type="entry name" value="RCC1_2"/>
    <property type="match status" value="1"/>
</dbReference>
<evidence type="ECO:0000313" key="4">
    <source>
        <dbReference type="EMBL" id="KAG5493935.1"/>
    </source>
</evidence>
<keyword evidence="1" id="KW-0677">Repeat</keyword>
<dbReference type="PRINTS" id="PR00633">
    <property type="entry name" value="RCCNDNSATION"/>
</dbReference>
<feature type="compositionally biased region" description="Basic and acidic residues" evidence="3">
    <location>
        <begin position="563"/>
        <end position="573"/>
    </location>
</feature>
<proteinExistence type="predicted"/>